<gene>
    <name evidence="6" type="ORF">KS419_10505</name>
</gene>
<sequence length="332" mass="37683">MNILLCSVGRRVQLVNYFREELNKIGGKVVAVDCDLTAPALYHADSYELVPRITHADYMDSLITICKKHEIKGILSLIDPELSLLSTYKDCFQMEGISLILPDKWIVDLCYDKYLTSLFLQEKGLPNIPTYDNFHSVKEAVTKSKIQCPFIVKPKYGSASIGVHKISSLKELSEFMKNHDDYIIQPFQSGDEFCVECYVDIYTHEITSFFSKRKLNMRSGETDKSIEIHDSVLFQLTKELVTILKPVGPIDIDWFKTEKGYVISEINPRFGGGYPYAHEMGNNFITQIISNLQGVSSVPTEEYSGPYAEGKTMVRYDTFVVLSSSNKTTIVK</sequence>
<keyword evidence="3 4" id="KW-0067">ATP-binding</keyword>
<dbReference type="EMBL" id="JAHQCS010000094">
    <property type="protein sequence ID" value="MBU9712172.1"/>
    <property type="molecule type" value="Genomic_DNA"/>
</dbReference>
<dbReference type="PANTHER" id="PTHR43585:SF2">
    <property type="entry name" value="ATP-GRASP ENZYME FSQD"/>
    <property type="match status" value="1"/>
</dbReference>
<proteinExistence type="predicted"/>
<evidence type="ECO:0000256" key="4">
    <source>
        <dbReference type="PROSITE-ProRule" id="PRU00409"/>
    </source>
</evidence>
<keyword evidence="2 4" id="KW-0547">Nucleotide-binding</keyword>
<organism evidence="6 7">
    <name type="scientific">Evansella tamaricis</name>
    <dbReference type="NCBI Taxonomy" id="2069301"/>
    <lineage>
        <taxon>Bacteria</taxon>
        <taxon>Bacillati</taxon>
        <taxon>Bacillota</taxon>
        <taxon>Bacilli</taxon>
        <taxon>Bacillales</taxon>
        <taxon>Bacillaceae</taxon>
        <taxon>Evansella</taxon>
    </lineage>
</organism>
<dbReference type="PROSITE" id="PS50975">
    <property type="entry name" value="ATP_GRASP"/>
    <property type="match status" value="1"/>
</dbReference>
<evidence type="ECO:0000256" key="3">
    <source>
        <dbReference type="ARBA" id="ARBA00022840"/>
    </source>
</evidence>
<protein>
    <submittedName>
        <fullName evidence="6">ATP-grasp domain-containing protein</fullName>
    </submittedName>
</protein>
<dbReference type="InterPro" id="IPR052032">
    <property type="entry name" value="ATP-dep_AA_Ligase"/>
</dbReference>
<keyword evidence="7" id="KW-1185">Reference proteome</keyword>
<dbReference type="PANTHER" id="PTHR43585">
    <property type="entry name" value="FUMIPYRROLE BIOSYNTHESIS PROTEIN C"/>
    <property type="match status" value="1"/>
</dbReference>
<evidence type="ECO:0000256" key="1">
    <source>
        <dbReference type="ARBA" id="ARBA00022598"/>
    </source>
</evidence>
<dbReference type="InterPro" id="IPR011761">
    <property type="entry name" value="ATP-grasp"/>
</dbReference>
<comment type="caution">
    <text evidence="6">The sequence shown here is derived from an EMBL/GenBank/DDBJ whole genome shotgun (WGS) entry which is preliminary data.</text>
</comment>
<dbReference type="NCBIfam" id="NF009406">
    <property type="entry name" value="PRK12767.1-5"/>
    <property type="match status" value="1"/>
</dbReference>
<keyword evidence="1" id="KW-0436">Ligase</keyword>
<evidence type="ECO:0000259" key="5">
    <source>
        <dbReference type="PROSITE" id="PS50975"/>
    </source>
</evidence>
<evidence type="ECO:0000256" key="2">
    <source>
        <dbReference type="ARBA" id="ARBA00022741"/>
    </source>
</evidence>
<dbReference type="Pfam" id="PF21360">
    <property type="entry name" value="PylC-like_N"/>
    <property type="match status" value="1"/>
</dbReference>
<name>A0ABS6JES3_9BACI</name>
<evidence type="ECO:0000313" key="6">
    <source>
        <dbReference type="EMBL" id="MBU9712172.1"/>
    </source>
</evidence>
<reference evidence="6 7" key="1">
    <citation type="submission" date="2021-06" db="EMBL/GenBank/DDBJ databases">
        <title>Bacillus sp. RD4P76, an endophyte from a halophyte.</title>
        <authorList>
            <person name="Sun J.-Q."/>
        </authorList>
    </citation>
    <scope>NUCLEOTIDE SEQUENCE [LARGE SCALE GENOMIC DNA]</scope>
    <source>
        <strain evidence="6 7">CGMCC 1.15917</strain>
    </source>
</reference>
<accession>A0ABS6JES3</accession>
<dbReference type="Pfam" id="PF02655">
    <property type="entry name" value="ATP-grasp_3"/>
    <property type="match status" value="1"/>
</dbReference>
<dbReference type="RefSeq" id="WP_217066357.1">
    <property type="nucleotide sequence ID" value="NZ_JAHQCS010000094.1"/>
</dbReference>
<feature type="domain" description="ATP-grasp" evidence="5">
    <location>
        <begin position="117"/>
        <end position="293"/>
    </location>
</feature>
<evidence type="ECO:0000313" key="7">
    <source>
        <dbReference type="Proteomes" id="UP000784880"/>
    </source>
</evidence>
<dbReference type="InterPro" id="IPR048764">
    <property type="entry name" value="PylC_N"/>
</dbReference>
<dbReference type="InterPro" id="IPR003806">
    <property type="entry name" value="ATP-grasp_PylC-type"/>
</dbReference>
<dbReference type="Proteomes" id="UP000784880">
    <property type="component" value="Unassembled WGS sequence"/>
</dbReference>